<dbReference type="InterPro" id="IPR013542">
    <property type="entry name" value="QueG_DUF1730"/>
</dbReference>
<accession>A0A1H6QRS7</accession>
<feature type="binding site" evidence="9">
    <location>
        <position position="221"/>
    </location>
    <ligand>
        <name>[4Fe-4S] cluster</name>
        <dbReference type="ChEBI" id="CHEBI:49883"/>
        <label>2</label>
    </ligand>
</feature>
<feature type="binding site" evidence="9">
    <location>
        <position position="175"/>
    </location>
    <ligand>
        <name>cob(II)alamin</name>
        <dbReference type="ChEBI" id="CHEBI:16304"/>
    </ligand>
</feature>
<dbReference type="Gene3D" id="3.30.70.20">
    <property type="match status" value="1"/>
</dbReference>
<keyword evidence="7 9" id="KW-0408">Iron</keyword>
<dbReference type="InterPro" id="IPR004453">
    <property type="entry name" value="QueG"/>
</dbReference>
<comment type="cofactor">
    <cofactor evidence="9">
        <name>cob(II)alamin</name>
        <dbReference type="ChEBI" id="CHEBI:16304"/>
    </cofactor>
</comment>
<feature type="binding site" evidence="9">
    <location>
        <position position="251"/>
    </location>
    <ligand>
        <name>[4Fe-4S] cluster</name>
        <dbReference type="ChEBI" id="CHEBI:49883"/>
        <label>2</label>
    </ligand>
</feature>
<dbReference type="RefSeq" id="WP_093308272.1">
    <property type="nucleotide sequence ID" value="NZ_FNYH01000001.1"/>
</dbReference>
<keyword evidence="9" id="KW-0846">Cobalamin</keyword>
<evidence type="ECO:0000256" key="5">
    <source>
        <dbReference type="ARBA" id="ARBA00022785"/>
    </source>
</evidence>
<dbReference type="SUPFAM" id="SSF54862">
    <property type="entry name" value="4Fe-4S ferredoxins"/>
    <property type="match status" value="1"/>
</dbReference>
<dbReference type="GO" id="GO:0046872">
    <property type="term" value="F:metal ion binding"/>
    <property type="evidence" value="ECO:0007669"/>
    <property type="project" value="UniProtKB-KW"/>
</dbReference>
<dbReference type="GO" id="GO:0008616">
    <property type="term" value="P:tRNA queuosine(34) biosynthetic process"/>
    <property type="evidence" value="ECO:0007669"/>
    <property type="project" value="UniProtKB-UniRule"/>
</dbReference>
<proteinExistence type="inferred from homology"/>
<dbReference type="GO" id="GO:0005737">
    <property type="term" value="C:cytoplasm"/>
    <property type="evidence" value="ECO:0007669"/>
    <property type="project" value="UniProtKB-SubCell"/>
</dbReference>
<dbReference type="PANTHER" id="PTHR30002:SF4">
    <property type="entry name" value="EPOXYQUEUOSINE REDUCTASE"/>
    <property type="match status" value="1"/>
</dbReference>
<dbReference type="EMBL" id="FNYH01000001">
    <property type="protein sequence ID" value="SEI41682.1"/>
    <property type="molecule type" value="Genomic_DNA"/>
</dbReference>
<feature type="binding site" evidence="9">
    <location>
        <position position="223"/>
    </location>
    <ligand>
        <name>cob(II)alamin</name>
        <dbReference type="ChEBI" id="CHEBI:16304"/>
    </ligand>
</feature>
<organism evidence="11 12">
    <name type="scientific">Allopseudospirillum japonicum</name>
    <dbReference type="NCBI Taxonomy" id="64971"/>
    <lineage>
        <taxon>Bacteria</taxon>
        <taxon>Pseudomonadati</taxon>
        <taxon>Pseudomonadota</taxon>
        <taxon>Gammaproteobacteria</taxon>
        <taxon>Oceanospirillales</taxon>
        <taxon>Oceanospirillaceae</taxon>
        <taxon>Allopseudospirillum</taxon>
    </lineage>
</organism>
<comment type="cofactor">
    <cofactor evidence="9">
        <name>[4Fe-4S] cluster</name>
        <dbReference type="ChEBI" id="CHEBI:49883"/>
    </cofactor>
    <text evidence="9">Binds 2 [4Fe-4S] clusters per monomer.</text>
</comment>
<dbReference type="PANTHER" id="PTHR30002">
    <property type="entry name" value="EPOXYQUEUOSINE REDUCTASE"/>
    <property type="match status" value="1"/>
</dbReference>
<dbReference type="Proteomes" id="UP000242999">
    <property type="component" value="Unassembled WGS sequence"/>
</dbReference>
<comment type="catalytic activity">
    <reaction evidence="9">
        <text>epoxyqueuosine(34) in tRNA + AH2 = queuosine(34) in tRNA + A + H2O</text>
        <dbReference type="Rhea" id="RHEA:32159"/>
        <dbReference type="Rhea" id="RHEA-COMP:18571"/>
        <dbReference type="Rhea" id="RHEA-COMP:18582"/>
        <dbReference type="ChEBI" id="CHEBI:13193"/>
        <dbReference type="ChEBI" id="CHEBI:15377"/>
        <dbReference type="ChEBI" id="CHEBI:17499"/>
        <dbReference type="ChEBI" id="CHEBI:194431"/>
        <dbReference type="ChEBI" id="CHEBI:194443"/>
        <dbReference type="EC" id="1.17.99.6"/>
    </reaction>
</comment>
<feature type="binding site" evidence="9">
    <location>
        <position position="255"/>
    </location>
    <ligand>
        <name>[4Fe-4S] cluster</name>
        <dbReference type="ChEBI" id="CHEBI:49883"/>
        <label>1</label>
    </ligand>
</feature>
<keyword evidence="2 9" id="KW-0963">Cytoplasm</keyword>
<dbReference type="STRING" id="64971.SAMN05421831_101407"/>
<dbReference type="InterPro" id="IPR017896">
    <property type="entry name" value="4Fe4S_Fe-S-bd"/>
</dbReference>
<dbReference type="PROSITE" id="PS51379">
    <property type="entry name" value="4FE4S_FER_2"/>
    <property type="match status" value="1"/>
</dbReference>
<dbReference type="InterPro" id="IPR017900">
    <property type="entry name" value="4Fe4S_Fe_S_CS"/>
</dbReference>
<feature type="binding site" evidence="9">
    <location>
        <position position="195"/>
    </location>
    <ligand>
        <name>[4Fe-4S] cluster</name>
        <dbReference type="ChEBI" id="CHEBI:49883"/>
        <label>1</label>
    </ligand>
</feature>
<keyword evidence="5 9" id="KW-0671">Queuosine biosynthesis</keyword>
<evidence type="ECO:0000313" key="12">
    <source>
        <dbReference type="Proteomes" id="UP000242999"/>
    </source>
</evidence>
<keyword evidence="4 9" id="KW-0479">Metal-binding</keyword>
<dbReference type="GO" id="GO:0051539">
    <property type="term" value="F:4 iron, 4 sulfur cluster binding"/>
    <property type="evidence" value="ECO:0007669"/>
    <property type="project" value="UniProtKB-KW"/>
</dbReference>
<keyword evidence="1 9" id="KW-0004">4Fe-4S</keyword>
<keyword evidence="9" id="KW-0170">Cobalt</keyword>
<comment type="pathway">
    <text evidence="9">tRNA modification; tRNA-queuosine biosynthesis.</text>
</comment>
<comment type="function">
    <text evidence="9">Catalyzes the conversion of epoxyqueuosine (oQ) to queuosine (Q), which is a hypermodified base found in the wobble positions of tRNA(Asp), tRNA(Asn), tRNA(His) and tRNA(Tyr).</text>
</comment>
<feature type="active site" description="Proton donor" evidence="9">
    <location>
        <position position="140"/>
    </location>
</feature>
<dbReference type="HAMAP" id="MF_00916">
    <property type="entry name" value="QueG"/>
    <property type="match status" value="1"/>
</dbReference>
<feature type="binding site" evidence="9">
    <location>
        <position position="164"/>
    </location>
    <ligand>
        <name>cob(II)alamin</name>
        <dbReference type="ChEBI" id="CHEBI:16304"/>
    </ligand>
</feature>
<dbReference type="GO" id="GO:0031419">
    <property type="term" value="F:cobalamin binding"/>
    <property type="evidence" value="ECO:0007669"/>
    <property type="project" value="UniProtKB-KW"/>
</dbReference>
<evidence type="ECO:0000256" key="8">
    <source>
        <dbReference type="ARBA" id="ARBA00023014"/>
    </source>
</evidence>
<evidence type="ECO:0000259" key="10">
    <source>
        <dbReference type="PROSITE" id="PS51379"/>
    </source>
</evidence>
<feature type="binding site" evidence="9">
    <location>
        <position position="161"/>
    </location>
    <ligand>
        <name>cob(II)alamin</name>
        <dbReference type="ChEBI" id="CHEBI:16304"/>
    </ligand>
</feature>
<evidence type="ECO:0000313" key="11">
    <source>
        <dbReference type="EMBL" id="SEI41682.1"/>
    </source>
</evidence>
<comment type="subcellular location">
    <subcellularLocation>
        <location evidence="9">Cytoplasm</location>
    </subcellularLocation>
</comment>
<dbReference type="EC" id="1.17.99.6" evidence="9"/>
<dbReference type="FunFam" id="3.30.70.20:FF:000017">
    <property type="entry name" value="Epoxyqueuosine reductase"/>
    <property type="match status" value="1"/>
</dbReference>
<dbReference type="PROSITE" id="PS00198">
    <property type="entry name" value="4FE4S_FER_1"/>
    <property type="match status" value="1"/>
</dbReference>
<feature type="binding site" evidence="9">
    <location>
        <position position="205"/>
    </location>
    <ligand>
        <name>[4Fe-4S] cluster</name>
        <dbReference type="ChEBI" id="CHEBI:49883"/>
        <label>2</label>
    </ligand>
</feature>
<dbReference type="Pfam" id="PF08331">
    <property type="entry name" value="QueG_DUF1730"/>
    <property type="match status" value="1"/>
</dbReference>
<evidence type="ECO:0000256" key="3">
    <source>
        <dbReference type="ARBA" id="ARBA00022694"/>
    </source>
</evidence>
<dbReference type="AlphaFoldDB" id="A0A1H6QRS7"/>
<keyword evidence="12" id="KW-1185">Reference proteome</keyword>
<dbReference type="Pfam" id="PF13484">
    <property type="entry name" value="Fer4_16"/>
    <property type="match status" value="1"/>
</dbReference>
<dbReference type="UniPathway" id="UPA00392"/>
<dbReference type="GO" id="GO:0052693">
    <property type="term" value="F:epoxyqueuosine reductase activity"/>
    <property type="evidence" value="ECO:0007669"/>
    <property type="project" value="UniProtKB-UniRule"/>
</dbReference>
<keyword evidence="6 9" id="KW-0560">Oxidoreductase</keyword>
<dbReference type="OrthoDB" id="9784571at2"/>
<evidence type="ECO:0000256" key="9">
    <source>
        <dbReference type="HAMAP-Rule" id="MF_00916"/>
    </source>
</evidence>
<keyword evidence="8 9" id="KW-0411">Iron-sulfur</keyword>
<feature type="binding site" evidence="9">
    <location>
        <position position="248"/>
    </location>
    <ligand>
        <name>[4Fe-4S] cluster</name>
        <dbReference type="ChEBI" id="CHEBI:49883"/>
        <label>2</label>
    </ligand>
</feature>
<comment type="similarity">
    <text evidence="9">Belongs to the QueG family.</text>
</comment>
<dbReference type="NCBIfam" id="TIGR00276">
    <property type="entry name" value="tRNA epoxyqueuosine(34) reductase QueG"/>
    <property type="match status" value="1"/>
</dbReference>
<evidence type="ECO:0000256" key="7">
    <source>
        <dbReference type="ARBA" id="ARBA00023004"/>
    </source>
</evidence>
<gene>
    <name evidence="9" type="primary">queG</name>
    <name evidence="11" type="ORF">SAMN05421831_101407</name>
</gene>
<sequence>MPTQAELATLADFAKHTARDLGFSACGITDTHIPAETLHQYQAWLDAGYHGEMDYLERNIDKRAEPARLVEGSTRIICVRMDYLPAQVDTLKVLQQGERAYISRYALGRDYHKLIRKRLTQLGQALQQKAADLGFRAFVDSAPVLERPLAQQAGLGWIGKNTLVIHPRAGSLFFLGELFISLPLPIDTPYTREHCGQCDACQRLCPTQAFVAPYVLDARRCISYLTIEYSGSIPLALRPLIGNRIFGCDDCQLVCPWNRFSQPTQETDFSPRHHLDRAHLLDLLAWTQEEFLTRTQGSPIRRAGYRQWQRNLAIALGNAPYHLEIYQALAHQCHQHQEDALLLEHFTWALQQQTNKQATFIEVQAV</sequence>
<evidence type="ECO:0000256" key="4">
    <source>
        <dbReference type="ARBA" id="ARBA00022723"/>
    </source>
</evidence>
<feature type="binding site" evidence="9">
    <location>
        <position position="63"/>
    </location>
    <ligand>
        <name>cob(II)alamin</name>
        <dbReference type="ChEBI" id="CHEBI:16304"/>
    </ligand>
</feature>
<evidence type="ECO:0000256" key="1">
    <source>
        <dbReference type="ARBA" id="ARBA00022485"/>
    </source>
</evidence>
<protein>
    <recommendedName>
        <fullName evidence="9">Epoxyqueuosine reductase</fullName>
        <ecNumber evidence="9">1.17.99.6</ecNumber>
    </recommendedName>
    <alternativeName>
        <fullName evidence="9">Queuosine biosynthesis protein QueG</fullName>
    </alternativeName>
</protein>
<comment type="subunit">
    <text evidence="9">Monomer.</text>
</comment>
<feature type="binding site" evidence="9">
    <location>
        <position position="198"/>
    </location>
    <ligand>
        <name>[4Fe-4S] cluster</name>
        <dbReference type="ChEBI" id="CHEBI:49883"/>
        <label>1</label>
    </ligand>
</feature>
<evidence type="ECO:0000256" key="2">
    <source>
        <dbReference type="ARBA" id="ARBA00022490"/>
    </source>
</evidence>
<feature type="binding site" evidence="9">
    <location>
        <begin position="248"/>
        <end position="249"/>
    </location>
    <ligand>
        <name>cob(II)alamin</name>
        <dbReference type="ChEBI" id="CHEBI:16304"/>
    </ligand>
</feature>
<reference evidence="12" key="1">
    <citation type="submission" date="2016-10" db="EMBL/GenBank/DDBJ databases">
        <authorList>
            <person name="Varghese N."/>
            <person name="Submissions S."/>
        </authorList>
    </citation>
    <scope>NUCLEOTIDE SEQUENCE [LARGE SCALE GENOMIC DNA]</scope>
    <source>
        <strain evidence="12">DSM 7165</strain>
    </source>
</reference>
<name>A0A1H6QRS7_9GAMM</name>
<keyword evidence="3 9" id="KW-0819">tRNA processing</keyword>
<feature type="binding site" evidence="9">
    <location>
        <position position="140"/>
    </location>
    <ligand>
        <name>cob(II)alamin</name>
        <dbReference type="ChEBI" id="CHEBI:16304"/>
    </ligand>
</feature>
<evidence type="ECO:0000256" key="6">
    <source>
        <dbReference type="ARBA" id="ARBA00023002"/>
    </source>
</evidence>
<comment type="caution">
    <text evidence="9">Lacks conserved residue(s) required for the propagation of feature annotation.</text>
</comment>
<feature type="domain" description="4Fe-4S ferredoxin-type" evidence="10">
    <location>
        <begin position="186"/>
        <end position="215"/>
    </location>
</feature>
<feature type="binding site" evidence="9">
    <location>
        <position position="201"/>
    </location>
    <ligand>
        <name>[4Fe-4S] cluster</name>
        <dbReference type="ChEBI" id="CHEBI:49883"/>
        <label>1</label>
    </ligand>
</feature>